<gene>
    <name evidence="2" type="ORF">METZ01_LOCUS456539</name>
</gene>
<organism evidence="2">
    <name type="scientific">marine metagenome</name>
    <dbReference type="NCBI Taxonomy" id="408172"/>
    <lineage>
        <taxon>unclassified sequences</taxon>
        <taxon>metagenomes</taxon>
        <taxon>ecological metagenomes</taxon>
    </lineage>
</organism>
<accession>A0A383A8Z9</accession>
<dbReference type="InterPro" id="IPR026444">
    <property type="entry name" value="Secre_tail"/>
</dbReference>
<protein>
    <recommendedName>
        <fullName evidence="1">Secretion system C-terminal sorting domain-containing protein</fullName>
    </recommendedName>
</protein>
<feature type="non-terminal residue" evidence="2">
    <location>
        <position position="1"/>
    </location>
</feature>
<feature type="domain" description="Secretion system C-terminal sorting" evidence="1">
    <location>
        <begin position="2"/>
        <end position="77"/>
    </location>
</feature>
<dbReference type="NCBIfam" id="TIGR04183">
    <property type="entry name" value="Por_Secre_tail"/>
    <property type="match status" value="1"/>
</dbReference>
<name>A0A383A8Z9_9ZZZZ</name>
<dbReference type="Gene3D" id="2.60.40.4070">
    <property type="match status" value="1"/>
</dbReference>
<evidence type="ECO:0000313" key="2">
    <source>
        <dbReference type="EMBL" id="SVE03685.1"/>
    </source>
</evidence>
<dbReference type="AlphaFoldDB" id="A0A383A8Z9"/>
<evidence type="ECO:0000259" key="1">
    <source>
        <dbReference type="Pfam" id="PF18962"/>
    </source>
</evidence>
<dbReference type="Pfam" id="PF18962">
    <property type="entry name" value="Por_Secre_tail"/>
    <property type="match status" value="1"/>
</dbReference>
<dbReference type="EMBL" id="UINC01189824">
    <property type="protein sequence ID" value="SVE03685.1"/>
    <property type="molecule type" value="Genomic_DNA"/>
</dbReference>
<sequence>SIYPNPFNPSTDIDFSLPNDGYVILSVYNINGQKVDVIFEGYQDSGFHSYTWNASNFASGIYYFNLEWANQVTIAKAMLIK</sequence>
<reference evidence="2" key="1">
    <citation type="submission" date="2018-05" db="EMBL/GenBank/DDBJ databases">
        <authorList>
            <person name="Lanie J.A."/>
            <person name="Ng W.-L."/>
            <person name="Kazmierczak K.M."/>
            <person name="Andrzejewski T.M."/>
            <person name="Davidsen T.M."/>
            <person name="Wayne K.J."/>
            <person name="Tettelin H."/>
            <person name="Glass J.I."/>
            <person name="Rusch D."/>
            <person name="Podicherti R."/>
            <person name="Tsui H.-C.T."/>
            <person name="Winkler M.E."/>
        </authorList>
    </citation>
    <scope>NUCLEOTIDE SEQUENCE</scope>
</reference>
<proteinExistence type="predicted"/>